<evidence type="ECO:0000313" key="2">
    <source>
        <dbReference type="EMBL" id="KAK4121405.1"/>
    </source>
</evidence>
<reference evidence="2" key="1">
    <citation type="journal article" date="2023" name="Mol. Phylogenet. Evol.">
        <title>Genome-scale phylogeny and comparative genomics of the fungal order Sordariales.</title>
        <authorList>
            <person name="Hensen N."/>
            <person name="Bonometti L."/>
            <person name="Westerberg I."/>
            <person name="Brannstrom I.O."/>
            <person name="Guillou S."/>
            <person name="Cros-Aarteil S."/>
            <person name="Calhoun S."/>
            <person name="Haridas S."/>
            <person name="Kuo A."/>
            <person name="Mondo S."/>
            <person name="Pangilinan J."/>
            <person name="Riley R."/>
            <person name="LaButti K."/>
            <person name="Andreopoulos B."/>
            <person name="Lipzen A."/>
            <person name="Chen C."/>
            <person name="Yan M."/>
            <person name="Daum C."/>
            <person name="Ng V."/>
            <person name="Clum A."/>
            <person name="Steindorff A."/>
            <person name="Ohm R.A."/>
            <person name="Martin F."/>
            <person name="Silar P."/>
            <person name="Natvig D.O."/>
            <person name="Lalanne C."/>
            <person name="Gautier V."/>
            <person name="Ament-Velasquez S.L."/>
            <person name="Kruys A."/>
            <person name="Hutchinson M.I."/>
            <person name="Powell A.J."/>
            <person name="Barry K."/>
            <person name="Miller A.N."/>
            <person name="Grigoriev I.V."/>
            <person name="Debuchy R."/>
            <person name="Gladieux P."/>
            <person name="Hiltunen Thoren M."/>
            <person name="Johannesson H."/>
        </authorList>
    </citation>
    <scope>NUCLEOTIDE SEQUENCE</scope>
    <source>
        <strain evidence="2">CBS 731.68</strain>
    </source>
</reference>
<dbReference type="GeneID" id="87822617"/>
<feature type="region of interest" description="Disordered" evidence="1">
    <location>
        <begin position="1"/>
        <end position="79"/>
    </location>
</feature>
<name>A0AAN6TWC2_9PEZI</name>
<dbReference type="AlphaFoldDB" id="A0AAN6TWC2"/>
<dbReference type="EMBL" id="MU853234">
    <property type="protein sequence ID" value="KAK4121405.1"/>
    <property type="molecule type" value="Genomic_DNA"/>
</dbReference>
<accession>A0AAN6TWC2</accession>
<dbReference type="Proteomes" id="UP001302602">
    <property type="component" value="Unassembled WGS sequence"/>
</dbReference>
<proteinExistence type="predicted"/>
<protein>
    <submittedName>
        <fullName evidence="2">Uncharacterized protein</fullName>
    </submittedName>
</protein>
<organism evidence="2 3">
    <name type="scientific">Parathielavia appendiculata</name>
    <dbReference type="NCBI Taxonomy" id="2587402"/>
    <lineage>
        <taxon>Eukaryota</taxon>
        <taxon>Fungi</taxon>
        <taxon>Dikarya</taxon>
        <taxon>Ascomycota</taxon>
        <taxon>Pezizomycotina</taxon>
        <taxon>Sordariomycetes</taxon>
        <taxon>Sordariomycetidae</taxon>
        <taxon>Sordariales</taxon>
        <taxon>Chaetomiaceae</taxon>
        <taxon>Parathielavia</taxon>
    </lineage>
</organism>
<feature type="compositionally biased region" description="Polar residues" evidence="1">
    <location>
        <begin position="18"/>
        <end position="34"/>
    </location>
</feature>
<comment type="caution">
    <text evidence="2">The sequence shown here is derived from an EMBL/GenBank/DDBJ whole genome shotgun (WGS) entry which is preliminary data.</text>
</comment>
<feature type="compositionally biased region" description="Polar residues" evidence="1">
    <location>
        <begin position="1"/>
        <end position="10"/>
    </location>
</feature>
<keyword evidence="3" id="KW-1185">Reference proteome</keyword>
<reference evidence="2" key="2">
    <citation type="submission" date="2023-05" db="EMBL/GenBank/DDBJ databases">
        <authorList>
            <consortium name="Lawrence Berkeley National Laboratory"/>
            <person name="Steindorff A."/>
            <person name="Hensen N."/>
            <person name="Bonometti L."/>
            <person name="Westerberg I."/>
            <person name="Brannstrom I.O."/>
            <person name="Guillou S."/>
            <person name="Cros-Aarteil S."/>
            <person name="Calhoun S."/>
            <person name="Haridas S."/>
            <person name="Kuo A."/>
            <person name="Mondo S."/>
            <person name="Pangilinan J."/>
            <person name="Riley R."/>
            <person name="Labutti K."/>
            <person name="Andreopoulos B."/>
            <person name="Lipzen A."/>
            <person name="Chen C."/>
            <person name="Yanf M."/>
            <person name="Daum C."/>
            <person name="Ng V."/>
            <person name="Clum A."/>
            <person name="Ohm R."/>
            <person name="Martin F."/>
            <person name="Silar P."/>
            <person name="Natvig D."/>
            <person name="Lalanne C."/>
            <person name="Gautier V."/>
            <person name="Ament-Velasquez S.L."/>
            <person name="Kruys A."/>
            <person name="Hutchinson M.I."/>
            <person name="Powell A.J."/>
            <person name="Barry K."/>
            <person name="Miller A.N."/>
            <person name="Grigoriev I.V."/>
            <person name="Debuchy R."/>
            <person name="Gladieux P."/>
            <person name="Thoren M.H."/>
            <person name="Johannesson H."/>
        </authorList>
    </citation>
    <scope>NUCLEOTIDE SEQUENCE</scope>
    <source>
        <strain evidence="2">CBS 731.68</strain>
    </source>
</reference>
<evidence type="ECO:0000256" key="1">
    <source>
        <dbReference type="SAM" id="MobiDB-lite"/>
    </source>
</evidence>
<gene>
    <name evidence="2" type="ORF">N657DRAFT_128293</name>
</gene>
<evidence type="ECO:0000313" key="3">
    <source>
        <dbReference type="Proteomes" id="UP001302602"/>
    </source>
</evidence>
<dbReference type="RefSeq" id="XP_062645176.1">
    <property type="nucleotide sequence ID" value="XM_062785851.1"/>
</dbReference>
<sequence>MSTRSSSLQSEPGGVSVQCVSNGPFQSLRPQTASGILPGLNHHRSQLRSYHAEAGRRGRQYGGGSGKTREKEHTTPRIRWSSPTQLLIRPLLAYRWESGRDPEFSSRYGRM</sequence>